<organism evidence="1">
    <name type="scientific">uncultured Caudovirales phage</name>
    <dbReference type="NCBI Taxonomy" id="2100421"/>
    <lineage>
        <taxon>Viruses</taxon>
        <taxon>Duplodnaviria</taxon>
        <taxon>Heunggongvirae</taxon>
        <taxon>Uroviricota</taxon>
        <taxon>Caudoviricetes</taxon>
        <taxon>Peduoviridae</taxon>
        <taxon>Maltschvirus</taxon>
        <taxon>Maltschvirus maltsch</taxon>
    </lineage>
</organism>
<evidence type="ECO:0000313" key="1">
    <source>
        <dbReference type="EMBL" id="CAB4127573.1"/>
    </source>
</evidence>
<reference evidence="1" key="1">
    <citation type="submission" date="2020-04" db="EMBL/GenBank/DDBJ databases">
        <authorList>
            <person name="Chiriac C."/>
            <person name="Salcher M."/>
            <person name="Ghai R."/>
            <person name="Kavagutti S V."/>
        </authorList>
    </citation>
    <scope>NUCLEOTIDE SEQUENCE</scope>
</reference>
<protein>
    <submittedName>
        <fullName evidence="1">Uncharacterized protein</fullName>
    </submittedName>
</protein>
<sequence length="66" mass="7231">MSKKSSGINPDLEKAVSDLLKAVMVDASVDLEVKLKVIDRAMNLEKIKQKMSDDAYGSGFLTEDDV</sequence>
<proteinExistence type="predicted"/>
<accession>A0A6J5L2Y1</accession>
<gene>
    <name evidence="1" type="ORF">UFOVP95_23</name>
</gene>
<name>A0A6J5L2Y1_9CAUD</name>
<dbReference type="EMBL" id="LR796213">
    <property type="protein sequence ID" value="CAB4127573.1"/>
    <property type="molecule type" value="Genomic_DNA"/>
</dbReference>